<accession>S7S2P6</accession>
<feature type="compositionally biased region" description="Basic and acidic residues" evidence="1">
    <location>
        <begin position="262"/>
        <end position="283"/>
    </location>
</feature>
<dbReference type="OMA" id="HREWETW"/>
<feature type="compositionally biased region" description="Basic and acidic residues" evidence="1">
    <location>
        <begin position="430"/>
        <end position="442"/>
    </location>
</feature>
<feature type="compositionally biased region" description="Pro residues" evidence="1">
    <location>
        <begin position="456"/>
        <end position="467"/>
    </location>
</feature>
<feature type="region of interest" description="Disordered" evidence="1">
    <location>
        <begin position="530"/>
        <end position="549"/>
    </location>
</feature>
<feature type="region of interest" description="Disordered" evidence="1">
    <location>
        <begin position="170"/>
        <end position="216"/>
    </location>
</feature>
<dbReference type="AlphaFoldDB" id="S7S2P6"/>
<feature type="region of interest" description="Disordered" evidence="1">
    <location>
        <begin position="230"/>
        <end position="472"/>
    </location>
</feature>
<dbReference type="EMBL" id="KB469296">
    <property type="protein sequence ID" value="EPQ60044.1"/>
    <property type="molecule type" value="Genomic_DNA"/>
</dbReference>
<feature type="compositionally biased region" description="Basic residues" evidence="1">
    <location>
        <begin position="292"/>
        <end position="303"/>
    </location>
</feature>
<evidence type="ECO:0000256" key="1">
    <source>
        <dbReference type="SAM" id="MobiDB-lite"/>
    </source>
</evidence>
<dbReference type="HOGENOM" id="CLU_014120_1_0_1"/>
<dbReference type="GeneID" id="19303175"/>
<organism evidence="2 3">
    <name type="scientific">Gloeophyllum trabeum (strain ATCC 11539 / FP-39264 / Madison 617)</name>
    <name type="common">Brown rot fungus</name>
    <dbReference type="NCBI Taxonomy" id="670483"/>
    <lineage>
        <taxon>Eukaryota</taxon>
        <taxon>Fungi</taxon>
        <taxon>Dikarya</taxon>
        <taxon>Basidiomycota</taxon>
        <taxon>Agaricomycotina</taxon>
        <taxon>Agaricomycetes</taxon>
        <taxon>Gloeophyllales</taxon>
        <taxon>Gloeophyllaceae</taxon>
        <taxon>Gloeophyllum</taxon>
    </lineage>
</organism>
<feature type="compositionally biased region" description="Basic and acidic residues" evidence="1">
    <location>
        <begin position="408"/>
        <end position="421"/>
    </location>
</feature>
<dbReference type="RefSeq" id="XP_007860535.1">
    <property type="nucleotide sequence ID" value="XM_007862344.1"/>
</dbReference>
<sequence>MASILQSLAPRSRMRARQLVLLLVGILDLDKQLAVVHALGAAHADPAHLQVAEEQLGLGPQGVRKLMYVEHEAAHRGGHDDQLNTAVTSYDGSWRGTVTDEDLDRHVAELILKEAKKKAERYASEGVRAYLPESSNVPRANKRFLSSIIRNTDEHNKTILRAQALAAQEIKEQREEQERRDRRARAEEAAEAERLRRGGAGSSRDHRRDRDRKRRDRSWERRDDDRYEYDRERRRRSQRRHRHEDDDRSHRHRSSRHKRDRSRSYSTERKEERRTRDYRKSYSSEDDEESSRRRRDRKRARSRSRSDSEDSWDSREKGRDRSRRYRSPEDDGKYRASSRKSRSAAGSRSSSREGYRSAPVLDHQDSLARHGSGVRDEHSTHSTHSPRLPTTDPDREAELRSKLKGKRKAEDNDFSDRESRYSSKSTGKGKARDKETLIEPSKKSTSRRSRPRSPSSSPPPVPPPPPIESKMDKYFEASYDPRLDVAPLKVPEIPATGLIDDAAFEGWDAMLRLIELRRQDKAEKKWLEKHGIKDSSKDKKGISTGVSERWDSGPSVMDIEYKKRGSVREWDLCKETPT</sequence>
<proteinExistence type="predicted"/>
<feature type="compositionally biased region" description="Basic and acidic residues" evidence="1">
    <location>
        <begin position="392"/>
        <end position="401"/>
    </location>
</feature>
<dbReference type="OrthoDB" id="2431475at2759"/>
<feature type="compositionally biased region" description="Basic and acidic residues" evidence="1">
    <location>
        <begin position="304"/>
        <end position="319"/>
    </location>
</feature>
<protein>
    <submittedName>
        <fullName evidence="2">Uncharacterized protein</fullName>
    </submittedName>
</protein>
<name>S7S2P6_GLOTA</name>
<gene>
    <name evidence="2" type="ORF">GLOTRDRAFT_134807</name>
</gene>
<feature type="compositionally biased region" description="Basic and acidic residues" evidence="1">
    <location>
        <begin position="530"/>
        <end position="541"/>
    </location>
</feature>
<dbReference type="eggNOG" id="ENOG502SD5M">
    <property type="taxonomic scope" value="Eukaryota"/>
</dbReference>
<keyword evidence="3" id="KW-1185">Reference proteome</keyword>
<dbReference type="PANTHER" id="PTHR40132">
    <property type="entry name" value="PRE-MRNA-SPLICING FACTOR 38B"/>
    <property type="match status" value="1"/>
</dbReference>
<reference evidence="2 3" key="1">
    <citation type="journal article" date="2012" name="Science">
        <title>The Paleozoic origin of enzymatic lignin decomposition reconstructed from 31 fungal genomes.</title>
        <authorList>
            <person name="Floudas D."/>
            <person name="Binder M."/>
            <person name="Riley R."/>
            <person name="Barry K."/>
            <person name="Blanchette R.A."/>
            <person name="Henrissat B."/>
            <person name="Martinez A.T."/>
            <person name="Otillar R."/>
            <person name="Spatafora J.W."/>
            <person name="Yadav J.S."/>
            <person name="Aerts A."/>
            <person name="Benoit I."/>
            <person name="Boyd A."/>
            <person name="Carlson A."/>
            <person name="Copeland A."/>
            <person name="Coutinho P.M."/>
            <person name="de Vries R.P."/>
            <person name="Ferreira P."/>
            <person name="Findley K."/>
            <person name="Foster B."/>
            <person name="Gaskell J."/>
            <person name="Glotzer D."/>
            <person name="Gorecki P."/>
            <person name="Heitman J."/>
            <person name="Hesse C."/>
            <person name="Hori C."/>
            <person name="Igarashi K."/>
            <person name="Jurgens J.A."/>
            <person name="Kallen N."/>
            <person name="Kersten P."/>
            <person name="Kohler A."/>
            <person name="Kuees U."/>
            <person name="Kumar T.K.A."/>
            <person name="Kuo A."/>
            <person name="LaButti K."/>
            <person name="Larrondo L.F."/>
            <person name="Lindquist E."/>
            <person name="Ling A."/>
            <person name="Lombard V."/>
            <person name="Lucas S."/>
            <person name="Lundell T."/>
            <person name="Martin R."/>
            <person name="McLaughlin D.J."/>
            <person name="Morgenstern I."/>
            <person name="Morin E."/>
            <person name="Murat C."/>
            <person name="Nagy L.G."/>
            <person name="Nolan M."/>
            <person name="Ohm R.A."/>
            <person name="Patyshakuliyeva A."/>
            <person name="Rokas A."/>
            <person name="Ruiz-Duenas F.J."/>
            <person name="Sabat G."/>
            <person name="Salamov A."/>
            <person name="Samejima M."/>
            <person name="Schmutz J."/>
            <person name="Slot J.C."/>
            <person name="St John F."/>
            <person name="Stenlid J."/>
            <person name="Sun H."/>
            <person name="Sun S."/>
            <person name="Syed K."/>
            <person name="Tsang A."/>
            <person name="Wiebenga A."/>
            <person name="Young D."/>
            <person name="Pisabarro A."/>
            <person name="Eastwood D.C."/>
            <person name="Martin F."/>
            <person name="Cullen D."/>
            <person name="Grigoriev I.V."/>
            <person name="Hibbett D.S."/>
        </authorList>
    </citation>
    <scope>NUCLEOTIDE SEQUENCE [LARGE SCALE GENOMIC DNA]</scope>
    <source>
        <strain evidence="2 3">ATCC 11539</strain>
    </source>
</reference>
<feature type="compositionally biased region" description="Basic residues" evidence="1">
    <location>
        <begin position="233"/>
        <end position="242"/>
    </location>
</feature>
<dbReference type="Proteomes" id="UP000030669">
    <property type="component" value="Unassembled WGS sequence"/>
</dbReference>
<evidence type="ECO:0000313" key="2">
    <source>
        <dbReference type="EMBL" id="EPQ60044.1"/>
    </source>
</evidence>
<dbReference type="PANTHER" id="PTHR40132:SF1">
    <property type="entry name" value="PRE-MRNA-SPLICING FACTOR 38B"/>
    <property type="match status" value="1"/>
</dbReference>
<feature type="compositionally biased region" description="Basic residues" evidence="1">
    <location>
        <begin position="250"/>
        <end position="261"/>
    </location>
</feature>
<feature type="compositionally biased region" description="Basic and acidic residues" evidence="1">
    <location>
        <begin position="362"/>
        <end position="380"/>
    </location>
</feature>
<dbReference type="KEGG" id="gtr:GLOTRDRAFT_134807"/>
<evidence type="ECO:0000313" key="3">
    <source>
        <dbReference type="Proteomes" id="UP000030669"/>
    </source>
</evidence>
<feature type="compositionally biased region" description="Basic and acidic residues" evidence="1">
    <location>
        <begin position="170"/>
        <end position="196"/>
    </location>
</feature>
<dbReference type="STRING" id="670483.S7S2P6"/>